<dbReference type="EMBL" id="JAVDWE010000027">
    <property type="protein sequence ID" value="MDR7097477.1"/>
    <property type="molecule type" value="Genomic_DNA"/>
</dbReference>
<sequence>METTVLWLLSIALIVLGLAGTVLPLLPGTLLVWGGILLGAWIDDFARVGTTMAVIVTVLAVLAWSLDYVAGLLGARRVGASKKALLGAAVGTVAGLFMGLVGVLFMPLVGAAIGEYVVQKDQRHAVRVGVATWVGIMVGLIAKVVLSFIMVGIFVLALLI</sequence>
<comment type="caution">
    <text evidence="2">The sequence shown here is derived from an EMBL/GenBank/DDBJ whole genome shotgun (WGS) entry which is preliminary data.</text>
</comment>
<dbReference type="Pfam" id="PF04306">
    <property type="entry name" value="DUF456"/>
    <property type="match status" value="1"/>
</dbReference>
<protein>
    <submittedName>
        <fullName evidence="2">Uncharacterized protein YqgC (DUF456 family)</fullName>
    </submittedName>
</protein>
<feature type="transmembrane region" description="Helical" evidence="1">
    <location>
        <begin position="85"/>
        <end position="113"/>
    </location>
</feature>
<reference evidence="2 3" key="1">
    <citation type="submission" date="2023-07" db="EMBL/GenBank/DDBJ databases">
        <title>Sorghum-associated microbial communities from plants grown in Nebraska, USA.</title>
        <authorList>
            <person name="Schachtman D."/>
        </authorList>
    </citation>
    <scope>NUCLEOTIDE SEQUENCE [LARGE SCALE GENOMIC DNA]</scope>
    <source>
        <strain evidence="2 3">BE240</strain>
    </source>
</reference>
<evidence type="ECO:0000256" key="1">
    <source>
        <dbReference type="SAM" id="Phobius"/>
    </source>
</evidence>
<evidence type="ECO:0000313" key="2">
    <source>
        <dbReference type="EMBL" id="MDR7097477.1"/>
    </source>
</evidence>
<keyword evidence="1" id="KW-0472">Membrane</keyword>
<keyword evidence="3" id="KW-1185">Reference proteome</keyword>
<dbReference type="InterPro" id="IPR007403">
    <property type="entry name" value="DUF456"/>
</dbReference>
<keyword evidence="1" id="KW-0812">Transmembrane</keyword>
<organism evidence="2 3">
    <name type="scientific">Hydrogenophaga laconesensis</name>
    <dbReference type="NCBI Taxonomy" id="1805971"/>
    <lineage>
        <taxon>Bacteria</taxon>
        <taxon>Pseudomonadati</taxon>
        <taxon>Pseudomonadota</taxon>
        <taxon>Betaproteobacteria</taxon>
        <taxon>Burkholderiales</taxon>
        <taxon>Comamonadaceae</taxon>
        <taxon>Hydrogenophaga</taxon>
    </lineage>
</organism>
<dbReference type="PANTHER" id="PTHR39165:SF1">
    <property type="entry name" value="DUF456 DOMAIN-CONTAINING PROTEIN"/>
    <property type="match status" value="1"/>
</dbReference>
<dbReference type="Proteomes" id="UP001265550">
    <property type="component" value="Unassembled WGS sequence"/>
</dbReference>
<name>A0ABU1VJ69_9BURK</name>
<dbReference type="RefSeq" id="WP_204735865.1">
    <property type="nucleotide sequence ID" value="NZ_JAVDWE010000027.1"/>
</dbReference>
<gene>
    <name evidence="2" type="ORF">J2X09_005253</name>
</gene>
<accession>A0ABU1VJ69</accession>
<keyword evidence="1" id="KW-1133">Transmembrane helix</keyword>
<feature type="transmembrane region" description="Helical" evidence="1">
    <location>
        <begin position="48"/>
        <end position="73"/>
    </location>
</feature>
<dbReference type="PANTHER" id="PTHR39165">
    <property type="entry name" value="IG HYPOTHETICAL 17883"/>
    <property type="match status" value="1"/>
</dbReference>
<feature type="transmembrane region" description="Helical" evidence="1">
    <location>
        <begin position="133"/>
        <end position="159"/>
    </location>
</feature>
<proteinExistence type="predicted"/>
<evidence type="ECO:0000313" key="3">
    <source>
        <dbReference type="Proteomes" id="UP001265550"/>
    </source>
</evidence>